<sequence>MKSGMLAAAAFFLLILLLSFIVAIYVQKRMHQLSYQNRLLKALRSLDIAAISTVEIQPLSQAIVDVVRKELGYFFGVIALADYKINGIKRVAISTNEQLEQLLKTLPVRFNDQIVPFNSKDNLFIKVINSQQKTFTENLYDIQAGVLPREFSQKIQREFNLRGVFLYPLITKGRVIGIIEYPTQKKRDQISQFEYTIMEEFTREVARVLDNVMLYQTLKDTSEKLAVANQRLKELDQLKDDFVSVASHELRTPMTAIRSYVWMALHKSDVSLSQKLEKYLYRTLVSTERLINLVSDMLNVSRIEAGKIEINPKPFSIVELTKDVMEEVKIKAGEKRLQLLVLEHSLPQVFADPDKVHEILLNLIGNALKFTYPGGAITVDFFTDGKTVEVSVKDNGLGIARDDLSKLFHKFSRLDNSYTAVSTSGGTGLGLYISRSLVELMHGSIWARSEGADKGSTFTFSLPIATQDILKHAAQFTVKAKGEVKGLEPAAI</sequence>
<protein>
    <recommendedName>
        <fullName evidence="2">histidine kinase</fullName>
        <ecNumber evidence="2">2.7.13.3</ecNumber>
    </recommendedName>
</protein>
<gene>
    <name evidence="9" type="ORF">A3C26_04625</name>
</gene>
<dbReference type="InterPro" id="IPR003661">
    <property type="entry name" value="HisK_dim/P_dom"/>
</dbReference>
<dbReference type="FunFam" id="1.10.287.130:FF:000001">
    <property type="entry name" value="Two-component sensor histidine kinase"/>
    <property type="match status" value="1"/>
</dbReference>
<dbReference type="PROSITE" id="PS50109">
    <property type="entry name" value="HIS_KIN"/>
    <property type="match status" value="1"/>
</dbReference>
<dbReference type="SUPFAM" id="SSF55874">
    <property type="entry name" value="ATPase domain of HSP90 chaperone/DNA topoisomerase II/histidine kinase"/>
    <property type="match status" value="1"/>
</dbReference>
<evidence type="ECO:0000256" key="5">
    <source>
        <dbReference type="ARBA" id="ARBA00022777"/>
    </source>
</evidence>
<evidence type="ECO:0000259" key="8">
    <source>
        <dbReference type="PROSITE" id="PS50109"/>
    </source>
</evidence>
<name>A0A1F5J8Z5_9BACT</name>
<dbReference type="SUPFAM" id="SSF55781">
    <property type="entry name" value="GAF domain-like"/>
    <property type="match status" value="1"/>
</dbReference>
<evidence type="ECO:0000256" key="3">
    <source>
        <dbReference type="ARBA" id="ARBA00022553"/>
    </source>
</evidence>
<dbReference type="FunFam" id="3.30.565.10:FF:000006">
    <property type="entry name" value="Sensor histidine kinase WalK"/>
    <property type="match status" value="1"/>
</dbReference>
<proteinExistence type="predicted"/>
<dbReference type="PANTHER" id="PTHR43047:SF72">
    <property type="entry name" value="OSMOSENSING HISTIDINE PROTEIN KINASE SLN1"/>
    <property type="match status" value="1"/>
</dbReference>
<dbReference type="Gene3D" id="3.30.450.40">
    <property type="match status" value="1"/>
</dbReference>
<evidence type="ECO:0000313" key="9">
    <source>
        <dbReference type="EMBL" id="OGE25063.1"/>
    </source>
</evidence>
<keyword evidence="5" id="KW-0418">Kinase</keyword>
<dbReference type="InterPro" id="IPR005467">
    <property type="entry name" value="His_kinase_dom"/>
</dbReference>
<dbReference type="GO" id="GO:0005886">
    <property type="term" value="C:plasma membrane"/>
    <property type="evidence" value="ECO:0007669"/>
    <property type="project" value="TreeGrafter"/>
</dbReference>
<accession>A0A1F5J8Z5</accession>
<dbReference type="Pfam" id="PF02518">
    <property type="entry name" value="HATPase_c"/>
    <property type="match status" value="1"/>
</dbReference>
<dbReference type="Proteomes" id="UP000177042">
    <property type="component" value="Unassembled WGS sequence"/>
</dbReference>
<keyword evidence="6" id="KW-0902">Two-component regulatory system</keyword>
<dbReference type="AlphaFoldDB" id="A0A1F5J8Z5"/>
<dbReference type="InterPro" id="IPR029016">
    <property type="entry name" value="GAF-like_dom_sf"/>
</dbReference>
<reference evidence="9 10" key="1">
    <citation type="journal article" date="2016" name="Nat. Commun.">
        <title>Thousands of microbial genomes shed light on interconnected biogeochemical processes in an aquifer system.</title>
        <authorList>
            <person name="Anantharaman K."/>
            <person name="Brown C.T."/>
            <person name="Hug L.A."/>
            <person name="Sharon I."/>
            <person name="Castelle C.J."/>
            <person name="Probst A.J."/>
            <person name="Thomas B.C."/>
            <person name="Singh A."/>
            <person name="Wilkins M.J."/>
            <person name="Karaoz U."/>
            <person name="Brodie E.L."/>
            <person name="Williams K.H."/>
            <person name="Hubbard S.S."/>
            <person name="Banfield J.F."/>
        </authorList>
    </citation>
    <scope>NUCLEOTIDE SEQUENCE [LARGE SCALE GENOMIC DNA]</scope>
</reference>
<dbReference type="GO" id="GO:0000155">
    <property type="term" value="F:phosphorelay sensor kinase activity"/>
    <property type="evidence" value="ECO:0007669"/>
    <property type="project" value="InterPro"/>
</dbReference>
<comment type="caution">
    <text evidence="9">The sequence shown here is derived from an EMBL/GenBank/DDBJ whole genome shotgun (WGS) entry which is preliminary data.</text>
</comment>
<dbReference type="SUPFAM" id="SSF47384">
    <property type="entry name" value="Homodimeric domain of signal transducing histidine kinase"/>
    <property type="match status" value="1"/>
</dbReference>
<dbReference type="SMART" id="SM00388">
    <property type="entry name" value="HisKA"/>
    <property type="match status" value="1"/>
</dbReference>
<evidence type="ECO:0000256" key="2">
    <source>
        <dbReference type="ARBA" id="ARBA00012438"/>
    </source>
</evidence>
<evidence type="ECO:0000256" key="7">
    <source>
        <dbReference type="ARBA" id="ARBA00023136"/>
    </source>
</evidence>
<evidence type="ECO:0000256" key="1">
    <source>
        <dbReference type="ARBA" id="ARBA00000085"/>
    </source>
</evidence>
<evidence type="ECO:0000256" key="4">
    <source>
        <dbReference type="ARBA" id="ARBA00022679"/>
    </source>
</evidence>
<feature type="domain" description="Histidine kinase" evidence="8">
    <location>
        <begin position="245"/>
        <end position="466"/>
    </location>
</feature>
<dbReference type="EMBL" id="MFCX01000033">
    <property type="protein sequence ID" value="OGE25063.1"/>
    <property type="molecule type" value="Genomic_DNA"/>
</dbReference>
<dbReference type="InterPro" id="IPR004358">
    <property type="entry name" value="Sig_transdc_His_kin-like_C"/>
</dbReference>
<dbReference type="InterPro" id="IPR036097">
    <property type="entry name" value="HisK_dim/P_sf"/>
</dbReference>
<dbReference type="SMART" id="SM00387">
    <property type="entry name" value="HATPase_c"/>
    <property type="match status" value="1"/>
</dbReference>
<dbReference type="InterPro" id="IPR003594">
    <property type="entry name" value="HATPase_dom"/>
</dbReference>
<keyword evidence="7" id="KW-0472">Membrane</keyword>
<dbReference type="PRINTS" id="PR00344">
    <property type="entry name" value="BCTRLSENSOR"/>
</dbReference>
<comment type="catalytic activity">
    <reaction evidence="1">
        <text>ATP + protein L-histidine = ADP + protein N-phospho-L-histidine.</text>
        <dbReference type="EC" id="2.7.13.3"/>
    </reaction>
</comment>
<keyword evidence="3" id="KW-0597">Phosphoprotein</keyword>
<evidence type="ECO:0000256" key="6">
    <source>
        <dbReference type="ARBA" id="ARBA00023012"/>
    </source>
</evidence>
<dbReference type="Pfam" id="PF00512">
    <property type="entry name" value="HisKA"/>
    <property type="match status" value="1"/>
</dbReference>
<dbReference type="Gene3D" id="3.30.565.10">
    <property type="entry name" value="Histidine kinase-like ATPase, C-terminal domain"/>
    <property type="match status" value="1"/>
</dbReference>
<dbReference type="Gene3D" id="1.10.287.130">
    <property type="match status" value="1"/>
</dbReference>
<dbReference type="InterPro" id="IPR036890">
    <property type="entry name" value="HATPase_C_sf"/>
</dbReference>
<evidence type="ECO:0000313" key="10">
    <source>
        <dbReference type="Proteomes" id="UP000177042"/>
    </source>
</evidence>
<dbReference type="PANTHER" id="PTHR43047">
    <property type="entry name" value="TWO-COMPONENT HISTIDINE PROTEIN KINASE"/>
    <property type="match status" value="1"/>
</dbReference>
<dbReference type="EC" id="2.7.13.3" evidence="2"/>
<dbReference type="GO" id="GO:0009927">
    <property type="term" value="F:histidine phosphotransfer kinase activity"/>
    <property type="evidence" value="ECO:0007669"/>
    <property type="project" value="TreeGrafter"/>
</dbReference>
<organism evidence="9 10">
    <name type="scientific">Candidatus Daviesbacteria bacterium RIFCSPHIGHO2_02_FULL_39_12</name>
    <dbReference type="NCBI Taxonomy" id="1797770"/>
    <lineage>
        <taxon>Bacteria</taxon>
        <taxon>Candidatus Daviesiibacteriota</taxon>
    </lineage>
</organism>
<keyword evidence="4" id="KW-0808">Transferase</keyword>
<dbReference type="CDD" id="cd00082">
    <property type="entry name" value="HisKA"/>
    <property type="match status" value="1"/>
</dbReference>